<dbReference type="PROSITE" id="PS50830">
    <property type="entry name" value="TNASE_3"/>
    <property type="match status" value="1"/>
</dbReference>
<dbReference type="Pfam" id="PF00565">
    <property type="entry name" value="SNase"/>
    <property type="match status" value="1"/>
</dbReference>
<dbReference type="Proteomes" id="UP001441944">
    <property type="component" value="Unassembled WGS sequence"/>
</dbReference>
<keyword evidence="5" id="KW-1185">Reference proteome</keyword>
<feature type="region of interest" description="Disordered" evidence="1">
    <location>
        <begin position="169"/>
        <end position="189"/>
    </location>
</feature>
<evidence type="ECO:0000256" key="1">
    <source>
        <dbReference type="SAM" id="MobiDB-lite"/>
    </source>
</evidence>
<feature type="chain" id="PRO_5045905559" description="TNase-like domain-containing protein" evidence="2">
    <location>
        <begin position="22"/>
        <end position="189"/>
    </location>
</feature>
<feature type="domain" description="TNase-like" evidence="3">
    <location>
        <begin position="60"/>
        <end position="176"/>
    </location>
</feature>
<sequence>MMIKRTIVSAVFAFAAGIVSAADFPKGDSASARVFMELHSIQRLSGVLTPLLTVPGGAFRIVEGDLLALGNLRIRLVGIEAPEVAQLCNSAQGDSWECAAEAEDRIRDVLRTAERIECFSNDRDSYGHYLASCKADGLDVGGLLVAEGLVWPDQEQGYYQPEAAQAQAASRGIWQAETPSPSDWRRQQD</sequence>
<dbReference type="InterPro" id="IPR035437">
    <property type="entry name" value="SNase_OB-fold_sf"/>
</dbReference>
<evidence type="ECO:0000313" key="4">
    <source>
        <dbReference type="EMBL" id="GAA6195430.1"/>
    </source>
</evidence>
<evidence type="ECO:0000313" key="5">
    <source>
        <dbReference type="Proteomes" id="UP001441944"/>
    </source>
</evidence>
<dbReference type="SMART" id="SM00318">
    <property type="entry name" value="SNc"/>
    <property type="match status" value="1"/>
</dbReference>
<comment type="caution">
    <text evidence="4">The sequence shown here is derived from an EMBL/GenBank/DDBJ whole genome shotgun (WGS) entry which is preliminary data.</text>
</comment>
<evidence type="ECO:0000259" key="3">
    <source>
        <dbReference type="PROSITE" id="PS50830"/>
    </source>
</evidence>
<keyword evidence="2" id="KW-0732">Signal</keyword>
<protein>
    <recommendedName>
        <fullName evidence="3">TNase-like domain-containing protein</fullName>
    </recommendedName>
</protein>
<dbReference type="Gene3D" id="2.40.50.90">
    <property type="match status" value="1"/>
</dbReference>
<proteinExistence type="predicted"/>
<dbReference type="RefSeq" id="WP_348484003.1">
    <property type="nucleotide sequence ID" value="NZ_BAABWU010000002.1"/>
</dbReference>
<reference evidence="4 5" key="1">
    <citation type="submission" date="2024-04" db="EMBL/GenBank/DDBJ databases">
        <title>Draft genome sequence of Pseudophaeobacter arcticus NBRC 116598.</title>
        <authorList>
            <person name="Miyakawa T."/>
            <person name="Kusuya Y."/>
            <person name="Miura T."/>
        </authorList>
    </citation>
    <scope>NUCLEOTIDE SEQUENCE [LARGE SCALE GENOMIC DNA]</scope>
    <source>
        <strain evidence="4 5">SU-CL00105</strain>
    </source>
</reference>
<gene>
    <name evidence="4" type="ORF">NBRC116598_08740</name>
</gene>
<accession>A0ABQ0AHV2</accession>
<dbReference type="InterPro" id="IPR016071">
    <property type="entry name" value="Staphylococal_nuclease_OB-fold"/>
</dbReference>
<dbReference type="EMBL" id="BAABWU010000002">
    <property type="protein sequence ID" value="GAA6195430.1"/>
    <property type="molecule type" value="Genomic_DNA"/>
</dbReference>
<dbReference type="SUPFAM" id="SSF50199">
    <property type="entry name" value="Staphylococcal nuclease"/>
    <property type="match status" value="1"/>
</dbReference>
<feature type="signal peptide" evidence="2">
    <location>
        <begin position="1"/>
        <end position="21"/>
    </location>
</feature>
<evidence type="ECO:0000256" key="2">
    <source>
        <dbReference type="SAM" id="SignalP"/>
    </source>
</evidence>
<name>A0ABQ0AHV2_9RHOB</name>
<organism evidence="4 5">
    <name type="scientific">Pseudophaeobacter arcticus</name>
    <dbReference type="NCBI Taxonomy" id="385492"/>
    <lineage>
        <taxon>Bacteria</taxon>
        <taxon>Pseudomonadati</taxon>
        <taxon>Pseudomonadota</taxon>
        <taxon>Alphaproteobacteria</taxon>
        <taxon>Rhodobacterales</taxon>
        <taxon>Paracoccaceae</taxon>
        <taxon>Pseudophaeobacter</taxon>
    </lineage>
</organism>